<dbReference type="AlphaFoldDB" id="A0A0F3NR56"/>
<dbReference type="Proteomes" id="UP000033562">
    <property type="component" value="Unassembled WGS sequence"/>
</dbReference>
<gene>
    <name evidence="1" type="ORF">NLO413_0780</name>
</gene>
<organism evidence="1 2">
    <name type="scientific">Candidatus Neoehrlichia procyonis str. RAC413</name>
    <dbReference type="NCBI Taxonomy" id="1359163"/>
    <lineage>
        <taxon>Bacteria</taxon>
        <taxon>Pseudomonadati</taxon>
        <taxon>Pseudomonadota</taxon>
        <taxon>Alphaproteobacteria</taxon>
        <taxon>Rickettsiales</taxon>
        <taxon>Anaplasmataceae</taxon>
        <taxon>Candidatus Neoehrlichia</taxon>
    </lineage>
</organism>
<evidence type="ECO:0000313" key="1">
    <source>
        <dbReference type="EMBL" id="KJV69389.1"/>
    </source>
</evidence>
<reference evidence="1 2" key="1">
    <citation type="submission" date="2015-02" db="EMBL/GenBank/DDBJ databases">
        <title>Genome Sequencing of Rickettsiales.</title>
        <authorList>
            <person name="Daugherty S.C."/>
            <person name="Su Q."/>
            <person name="Abolude K."/>
            <person name="Beier-Sexton M."/>
            <person name="Carlyon J.A."/>
            <person name="Carter R."/>
            <person name="Day N.P."/>
            <person name="Dumler S.J."/>
            <person name="Dyachenko V."/>
            <person name="Godinez A."/>
            <person name="Kurtti T.J."/>
            <person name="Lichay M."/>
            <person name="Mullins K.E."/>
            <person name="Ott S."/>
            <person name="Pappas-Brown V."/>
            <person name="Paris D.H."/>
            <person name="Patel P."/>
            <person name="Richards A.L."/>
            <person name="Sadzewicz L."/>
            <person name="Sears K."/>
            <person name="Seidman D."/>
            <person name="Sengamalay N."/>
            <person name="Stenos J."/>
            <person name="Tallon L.J."/>
            <person name="Vincent G."/>
            <person name="Fraser C.M."/>
            <person name="Munderloh U."/>
            <person name="Dunning-Hotopp J.C."/>
        </authorList>
    </citation>
    <scope>NUCLEOTIDE SEQUENCE [LARGE SCALE GENOMIC DNA]</scope>
    <source>
        <strain evidence="1 2">RAC413</strain>
    </source>
</reference>
<keyword evidence="2" id="KW-1185">Reference proteome</keyword>
<dbReference type="RefSeq" id="WP_269744825.1">
    <property type="nucleotide sequence ID" value="NZ_LANX01000001.1"/>
</dbReference>
<sequence>MCTHTCLSIKLPLSSPTVILTINKSFRTIVAIADAIHTASINF</sequence>
<name>A0A0F3NR56_9RICK</name>
<comment type="caution">
    <text evidence="1">The sequence shown here is derived from an EMBL/GenBank/DDBJ whole genome shotgun (WGS) entry which is preliminary data.</text>
</comment>
<protein>
    <submittedName>
        <fullName evidence="1">Uncharacterized protein</fullName>
    </submittedName>
</protein>
<dbReference type="EMBL" id="LANX01000001">
    <property type="protein sequence ID" value="KJV69389.1"/>
    <property type="molecule type" value="Genomic_DNA"/>
</dbReference>
<proteinExistence type="predicted"/>
<evidence type="ECO:0000313" key="2">
    <source>
        <dbReference type="Proteomes" id="UP000033562"/>
    </source>
</evidence>
<accession>A0A0F3NR56</accession>